<dbReference type="EMBL" id="JBIAQY010000002">
    <property type="protein sequence ID" value="MFF3567917.1"/>
    <property type="molecule type" value="Genomic_DNA"/>
</dbReference>
<comment type="caution">
    <text evidence="2">The sequence shown here is derived from an EMBL/GenBank/DDBJ whole genome shotgun (WGS) entry which is preliminary data.</text>
</comment>
<reference evidence="2 3" key="1">
    <citation type="submission" date="2024-10" db="EMBL/GenBank/DDBJ databases">
        <title>The Natural Products Discovery Center: Release of the First 8490 Sequenced Strains for Exploring Actinobacteria Biosynthetic Diversity.</title>
        <authorList>
            <person name="Kalkreuter E."/>
            <person name="Kautsar S.A."/>
            <person name="Yang D."/>
            <person name="Bader C.D."/>
            <person name="Teijaro C.N."/>
            <person name="Fluegel L."/>
            <person name="Davis C.M."/>
            <person name="Simpson J.R."/>
            <person name="Lauterbach L."/>
            <person name="Steele A.D."/>
            <person name="Gui C."/>
            <person name="Meng S."/>
            <person name="Li G."/>
            <person name="Viehrig K."/>
            <person name="Ye F."/>
            <person name="Su P."/>
            <person name="Kiefer A.F."/>
            <person name="Nichols A."/>
            <person name="Cepeda A.J."/>
            <person name="Yan W."/>
            <person name="Fan B."/>
            <person name="Jiang Y."/>
            <person name="Adhikari A."/>
            <person name="Zheng C.-J."/>
            <person name="Schuster L."/>
            <person name="Cowan T.M."/>
            <person name="Smanski M.J."/>
            <person name="Chevrette M.G."/>
            <person name="De Carvalho L.P.S."/>
            <person name="Shen B."/>
        </authorList>
    </citation>
    <scope>NUCLEOTIDE SEQUENCE [LARGE SCALE GENOMIC DNA]</scope>
    <source>
        <strain evidence="2 3">NPDC002593</strain>
    </source>
</reference>
<dbReference type="RefSeq" id="WP_387403100.1">
    <property type="nucleotide sequence ID" value="NZ_JBIAQY010000002.1"/>
</dbReference>
<name>A0ABW6RV89_9NOCA</name>
<evidence type="ECO:0000313" key="3">
    <source>
        <dbReference type="Proteomes" id="UP001601992"/>
    </source>
</evidence>
<organism evidence="2 3">
    <name type="scientific">Nocardia jiangxiensis</name>
    <dbReference type="NCBI Taxonomy" id="282685"/>
    <lineage>
        <taxon>Bacteria</taxon>
        <taxon>Bacillati</taxon>
        <taxon>Actinomycetota</taxon>
        <taxon>Actinomycetes</taxon>
        <taxon>Mycobacteriales</taxon>
        <taxon>Nocardiaceae</taxon>
        <taxon>Nocardia</taxon>
    </lineage>
</organism>
<evidence type="ECO:0000313" key="2">
    <source>
        <dbReference type="EMBL" id="MFF3567917.1"/>
    </source>
</evidence>
<dbReference type="Proteomes" id="UP001601992">
    <property type="component" value="Unassembled WGS sequence"/>
</dbReference>
<keyword evidence="3" id="KW-1185">Reference proteome</keyword>
<gene>
    <name evidence="2" type="ORF">ACFYXQ_09075</name>
</gene>
<proteinExistence type="predicted"/>
<evidence type="ECO:0000256" key="1">
    <source>
        <dbReference type="SAM" id="MobiDB-lite"/>
    </source>
</evidence>
<feature type="region of interest" description="Disordered" evidence="1">
    <location>
        <begin position="41"/>
        <end position="64"/>
    </location>
</feature>
<sequence>MVQDVAALNLAAQIEARYGLLDAFCARLRAASVENPTAELRRYTGGWGGDTGQATTGGRHRKKQ</sequence>
<protein>
    <submittedName>
        <fullName evidence="2">Uncharacterized protein</fullName>
    </submittedName>
</protein>
<accession>A0ABW6RV89</accession>